<proteinExistence type="inferred from homology"/>
<dbReference type="STRING" id="461836.A0A0L0D914"/>
<evidence type="ECO:0000313" key="11">
    <source>
        <dbReference type="EMBL" id="KNC48556.1"/>
    </source>
</evidence>
<dbReference type="HAMAP" id="MF_00530">
    <property type="entry name" value="ATP_synth_epsil_bac"/>
    <property type="match status" value="1"/>
</dbReference>
<dbReference type="CDD" id="cd12152">
    <property type="entry name" value="F1-ATPase_delta"/>
    <property type="match status" value="1"/>
</dbReference>
<evidence type="ECO:0000259" key="10">
    <source>
        <dbReference type="Pfam" id="PF02823"/>
    </source>
</evidence>
<dbReference type="GO" id="GO:0005743">
    <property type="term" value="C:mitochondrial inner membrane"/>
    <property type="evidence" value="ECO:0007669"/>
    <property type="project" value="UniProtKB-SubCell"/>
</dbReference>
<keyword evidence="7" id="KW-0406">Ion transport</keyword>
<keyword evidence="6" id="KW-0809">Transit peptide</keyword>
<evidence type="ECO:0000256" key="5">
    <source>
        <dbReference type="ARBA" id="ARBA00022792"/>
    </source>
</evidence>
<evidence type="ECO:0000256" key="9">
    <source>
        <dbReference type="ARBA" id="ARBA00023136"/>
    </source>
</evidence>
<comment type="subcellular location">
    <subcellularLocation>
        <location evidence="1">Mitochondrion inner membrane</location>
    </subcellularLocation>
</comment>
<keyword evidence="8" id="KW-0496">Mitochondrion</keyword>
<protein>
    <submittedName>
        <fullName evidence="11">ATP synthase subunit delta</fullName>
    </submittedName>
</protein>
<gene>
    <name evidence="11" type="ORF">AMSG_00332</name>
</gene>
<keyword evidence="12" id="KW-1185">Reference proteome</keyword>
<name>A0A0L0D914_THETB</name>
<evidence type="ECO:0000256" key="4">
    <source>
        <dbReference type="ARBA" id="ARBA00022781"/>
    </source>
</evidence>
<dbReference type="RefSeq" id="XP_013762613.1">
    <property type="nucleotide sequence ID" value="XM_013907159.1"/>
</dbReference>
<comment type="similarity">
    <text evidence="2">Belongs to the ATPase epsilon chain family.</text>
</comment>
<dbReference type="PANTHER" id="PTHR13822">
    <property type="entry name" value="ATP SYNTHASE DELTA/EPSILON CHAIN"/>
    <property type="match status" value="1"/>
</dbReference>
<evidence type="ECO:0000256" key="2">
    <source>
        <dbReference type="ARBA" id="ARBA00005712"/>
    </source>
</evidence>
<dbReference type="PANTHER" id="PTHR13822:SF7">
    <property type="entry name" value="ATP SYNTHASE SUBUNIT DELTA, MITOCHONDRIAL"/>
    <property type="match status" value="1"/>
</dbReference>
<keyword evidence="9" id="KW-0472">Membrane</keyword>
<evidence type="ECO:0000256" key="7">
    <source>
        <dbReference type="ARBA" id="ARBA00023065"/>
    </source>
</evidence>
<dbReference type="Proteomes" id="UP000054408">
    <property type="component" value="Unassembled WGS sequence"/>
</dbReference>
<keyword evidence="3" id="KW-0813">Transport</keyword>
<reference evidence="11 12" key="1">
    <citation type="submission" date="2010-05" db="EMBL/GenBank/DDBJ databases">
        <title>The Genome Sequence of Thecamonas trahens ATCC 50062.</title>
        <authorList>
            <consortium name="The Broad Institute Genome Sequencing Platform"/>
            <person name="Russ C."/>
            <person name="Cuomo C."/>
            <person name="Shea T."/>
            <person name="Young S.K."/>
            <person name="Zeng Q."/>
            <person name="Koehrsen M."/>
            <person name="Haas B."/>
            <person name="Borodovsky M."/>
            <person name="Guigo R."/>
            <person name="Alvarado L."/>
            <person name="Berlin A."/>
            <person name="Bochicchio J."/>
            <person name="Borenstein D."/>
            <person name="Chapman S."/>
            <person name="Chen Z."/>
            <person name="Freedman E."/>
            <person name="Gellesch M."/>
            <person name="Goldberg J."/>
            <person name="Griggs A."/>
            <person name="Gujja S."/>
            <person name="Heilman E."/>
            <person name="Heiman D."/>
            <person name="Hepburn T."/>
            <person name="Howarth C."/>
            <person name="Jen D."/>
            <person name="Larson L."/>
            <person name="Mehta T."/>
            <person name="Park D."/>
            <person name="Pearson M."/>
            <person name="Roberts A."/>
            <person name="Saif S."/>
            <person name="Shenoy N."/>
            <person name="Sisk P."/>
            <person name="Stolte C."/>
            <person name="Sykes S."/>
            <person name="Thomson T."/>
            <person name="Walk T."/>
            <person name="White J."/>
            <person name="Yandava C."/>
            <person name="Burger G."/>
            <person name="Gray M.W."/>
            <person name="Holland P.W.H."/>
            <person name="King N."/>
            <person name="Lang F.B.F."/>
            <person name="Roger A.J."/>
            <person name="Ruiz-Trillo I."/>
            <person name="Lander E."/>
            <person name="Nusbaum C."/>
        </authorList>
    </citation>
    <scope>NUCLEOTIDE SEQUENCE [LARGE SCALE GENOMIC DNA]</scope>
    <source>
        <strain evidence="11 12">ATCC 50062</strain>
    </source>
</reference>
<evidence type="ECO:0000256" key="6">
    <source>
        <dbReference type="ARBA" id="ARBA00022946"/>
    </source>
</evidence>
<accession>A0A0L0D914</accession>
<dbReference type="GeneID" id="25560143"/>
<dbReference type="EMBL" id="GL349434">
    <property type="protein sequence ID" value="KNC48556.1"/>
    <property type="molecule type" value="Genomic_DNA"/>
</dbReference>
<dbReference type="OMA" id="PHQTIYR"/>
<dbReference type="GO" id="GO:0045259">
    <property type="term" value="C:proton-transporting ATP synthase complex"/>
    <property type="evidence" value="ECO:0007669"/>
    <property type="project" value="InterPro"/>
</dbReference>
<dbReference type="GO" id="GO:0046933">
    <property type="term" value="F:proton-transporting ATP synthase activity, rotational mechanism"/>
    <property type="evidence" value="ECO:0007669"/>
    <property type="project" value="InterPro"/>
</dbReference>
<dbReference type="OrthoDB" id="270171at2759"/>
<dbReference type="AlphaFoldDB" id="A0A0L0D914"/>
<dbReference type="InterPro" id="IPR036771">
    <property type="entry name" value="ATPsynth_dsu/esu_N"/>
</dbReference>
<evidence type="ECO:0000313" key="12">
    <source>
        <dbReference type="Proteomes" id="UP000054408"/>
    </source>
</evidence>
<evidence type="ECO:0000256" key="1">
    <source>
        <dbReference type="ARBA" id="ARBA00004273"/>
    </source>
</evidence>
<dbReference type="InterPro" id="IPR020546">
    <property type="entry name" value="ATP_synth_F1_dsu/esu_N"/>
</dbReference>
<keyword evidence="5" id="KW-0999">Mitochondrion inner membrane</keyword>
<evidence type="ECO:0000256" key="3">
    <source>
        <dbReference type="ARBA" id="ARBA00022448"/>
    </source>
</evidence>
<feature type="domain" description="ATP synthase F1 complex delta/epsilon subunit N-terminal" evidence="10">
    <location>
        <begin position="42"/>
        <end position="115"/>
    </location>
</feature>
<keyword evidence="4" id="KW-0375">Hydrogen ion transport</keyword>
<evidence type="ECO:0000256" key="8">
    <source>
        <dbReference type="ARBA" id="ARBA00023128"/>
    </source>
</evidence>
<sequence length="178" mass="18747">MLRLATTLGRVTATSSATFATAARVLAEDPMAAGPKDIPEKLTLTLATPDKALYENEEVYCTLIPSMVGMTGVLPGHVALVTELKPGVVVVQKESDGPKEQYFVPTGFAVVNDDSTLNINVPEAVPVADIDIEAARAAQTEYTNAFSAASTDEERARAQIGAELYGTMVLAASQDVFA</sequence>
<dbReference type="InterPro" id="IPR001469">
    <property type="entry name" value="ATP_synth_F1_dsu/esu"/>
</dbReference>
<dbReference type="SUPFAM" id="SSF51344">
    <property type="entry name" value="Epsilon subunit of F1F0-ATP synthase N-terminal domain"/>
    <property type="match status" value="1"/>
</dbReference>
<dbReference type="eggNOG" id="KOG1758">
    <property type="taxonomic scope" value="Eukaryota"/>
</dbReference>
<organism evidence="11 12">
    <name type="scientific">Thecamonas trahens ATCC 50062</name>
    <dbReference type="NCBI Taxonomy" id="461836"/>
    <lineage>
        <taxon>Eukaryota</taxon>
        <taxon>Apusozoa</taxon>
        <taxon>Apusomonadida</taxon>
        <taxon>Apusomonadidae</taxon>
        <taxon>Thecamonas</taxon>
    </lineage>
</organism>
<dbReference type="Pfam" id="PF02823">
    <property type="entry name" value="ATP-synt_DE_N"/>
    <property type="match status" value="1"/>
</dbReference>
<dbReference type="Gene3D" id="2.60.15.10">
    <property type="entry name" value="F0F1 ATP synthase delta/epsilon subunit, N-terminal"/>
    <property type="match status" value="1"/>
</dbReference>